<comment type="caution">
    <text evidence="4">The sequence shown here is derived from an EMBL/GenBank/DDBJ whole genome shotgun (WGS) entry which is preliminary data.</text>
</comment>
<comment type="cofactor">
    <cofactor evidence="2">
        <name>Zn(2+)</name>
        <dbReference type="ChEBI" id="CHEBI:29105"/>
    </cofactor>
</comment>
<reference evidence="4" key="1">
    <citation type="journal article" date="2019" name="Beilstein J. Org. Chem.">
        <title>Nanangenines: drimane sesquiterpenoids as the dominant metabolite cohort of a novel Australian fungus, Aspergillus nanangensis.</title>
        <authorList>
            <person name="Lacey H.J."/>
            <person name="Gilchrist C.L.M."/>
            <person name="Crombie A."/>
            <person name="Kalaitzis J.A."/>
            <person name="Vuong D."/>
            <person name="Rutledge P.J."/>
            <person name="Turner P."/>
            <person name="Pitt J.I."/>
            <person name="Lacey E."/>
            <person name="Chooi Y.H."/>
            <person name="Piggott A.M."/>
        </authorList>
    </citation>
    <scope>NUCLEOTIDE SEQUENCE</scope>
    <source>
        <strain evidence="4">MST-FP2251</strain>
    </source>
</reference>
<dbReference type="Gene3D" id="3.40.50.720">
    <property type="entry name" value="NAD(P)-binding Rossmann-like Domain"/>
    <property type="match status" value="1"/>
</dbReference>
<dbReference type="PANTHER" id="PTHR43189:SF1">
    <property type="entry name" value="ZINC-TYPE ALCOHOL DEHYDROGENASE-LIKE PROTEIN C1198.01"/>
    <property type="match status" value="1"/>
</dbReference>
<comment type="similarity">
    <text evidence="2">Belongs to the zinc-containing alcohol dehydrogenase family.</text>
</comment>
<dbReference type="InterPro" id="IPR020843">
    <property type="entry name" value="ER"/>
</dbReference>
<dbReference type="AlphaFoldDB" id="A0AAD4GQM0"/>
<dbReference type="InterPro" id="IPR002328">
    <property type="entry name" value="ADH_Zn_CS"/>
</dbReference>
<protein>
    <recommendedName>
        <fullName evidence="3">Enoyl reductase (ER) domain-containing protein</fullName>
    </recommendedName>
</protein>
<dbReference type="SUPFAM" id="SSF50129">
    <property type="entry name" value="GroES-like"/>
    <property type="match status" value="1"/>
</dbReference>
<keyword evidence="1" id="KW-0560">Oxidoreductase</keyword>
<dbReference type="GO" id="GO:0008270">
    <property type="term" value="F:zinc ion binding"/>
    <property type="evidence" value="ECO:0007669"/>
    <property type="project" value="InterPro"/>
</dbReference>
<evidence type="ECO:0000313" key="4">
    <source>
        <dbReference type="EMBL" id="KAF9884518.1"/>
    </source>
</evidence>
<proteinExistence type="inferred from homology"/>
<evidence type="ECO:0000313" key="5">
    <source>
        <dbReference type="Proteomes" id="UP001194746"/>
    </source>
</evidence>
<dbReference type="InterPro" id="IPR013149">
    <property type="entry name" value="ADH-like_C"/>
</dbReference>
<gene>
    <name evidence="4" type="ORF">FE257_001706</name>
</gene>
<feature type="domain" description="Enoyl reductase (ER)" evidence="3">
    <location>
        <begin position="14"/>
        <end position="355"/>
    </location>
</feature>
<dbReference type="InterPro" id="IPR011032">
    <property type="entry name" value="GroES-like_sf"/>
</dbReference>
<dbReference type="InterPro" id="IPR036291">
    <property type="entry name" value="NAD(P)-bd_dom_sf"/>
</dbReference>
<sequence>MSMNAVRWHGDQNGLSLKYEEIPKPVLQPGWVMVKNAWSGICGSDLHEYLYGPKNGPLEPHPVTGETLPTGVGHEFSGTVAAVGAGVSDLEIGQKVVVFPSIMDHTCHYCHEEIFGLCKSRGFMGYSGYGGGMQEYVCVERIAIHVVPDHVPLDIAALTEPLAVAWHGVKLSDPKPDDIALVLGAGPIGISVIMGLQAHGVKNIYVSEPSEHRAQRAITAGATKVFNPTKEDVVLSIQAVSDGFGAHIVFECAGVQSALDAAFAGARGKARVIELAKYPQPVSIWPNTFNKKGLAYIQSNIYTRGEFQDVVDAIASGRIKSPGSMVTARIPLEDAIAAGFEELLKTKDKHCKILIQSDSKCAENSNGR</sequence>
<dbReference type="SUPFAM" id="SSF51735">
    <property type="entry name" value="NAD(P)-binding Rossmann-fold domains"/>
    <property type="match status" value="1"/>
</dbReference>
<dbReference type="InterPro" id="IPR013154">
    <property type="entry name" value="ADH-like_N"/>
</dbReference>
<dbReference type="SMART" id="SM00829">
    <property type="entry name" value="PKS_ER"/>
    <property type="match status" value="1"/>
</dbReference>
<dbReference type="EMBL" id="VCAU01000120">
    <property type="protein sequence ID" value="KAF9884518.1"/>
    <property type="molecule type" value="Genomic_DNA"/>
</dbReference>
<keyword evidence="5" id="KW-1185">Reference proteome</keyword>
<dbReference type="CDD" id="cd08233">
    <property type="entry name" value="butanediol_DH_like"/>
    <property type="match status" value="1"/>
</dbReference>
<dbReference type="Pfam" id="PF08240">
    <property type="entry name" value="ADH_N"/>
    <property type="match status" value="1"/>
</dbReference>
<dbReference type="GO" id="GO:0016491">
    <property type="term" value="F:oxidoreductase activity"/>
    <property type="evidence" value="ECO:0007669"/>
    <property type="project" value="UniProtKB-KW"/>
</dbReference>
<evidence type="ECO:0000259" key="3">
    <source>
        <dbReference type="SMART" id="SM00829"/>
    </source>
</evidence>
<dbReference type="PROSITE" id="PS00059">
    <property type="entry name" value="ADH_ZINC"/>
    <property type="match status" value="1"/>
</dbReference>
<organism evidence="4 5">
    <name type="scientific">Aspergillus nanangensis</name>
    <dbReference type="NCBI Taxonomy" id="2582783"/>
    <lineage>
        <taxon>Eukaryota</taxon>
        <taxon>Fungi</taxon>
        <taxon>Dikarya</taxon>
        <taxon>Ascomycota</taxon>
        <taxon>Pezizomycotina</taxon>
        <taxon>Eurotiomycetes</taxon>
        <taxon>Eurotiomycetidae</taxon>
        <taxon>Eurotiales</taxon>
        <taxon>Aspergillaceae</taxon>
        <taxon>Aspergillus</taxon>
        <taxon>Aspergillus subgen. Circumdati</taxon>
    </lineage>
</organism>
<reference evidence="4" key="2">
    <citation type="submission" date="2020-02" db="EMBL/GenBank/DDBJ databases">
        <authorList>
            <person name="Gilchrist C.L.M."/>
            <person name="Chooi Y.-H."/>
        </authorList>
    </citation>
    <scope>NUCLEOTIDE SEQUENCE</scope>
    <source>
        <strain evidence="4">MST-FP2251</strain>
    </source>
</reference>
<accession>A0AAD4GQM0</accession>
<keyword evidence="2" id="KW-0479">Metal-binding</keyword>
<evidence type="ECO:0000256" key="1">
    <source>
        <dbReference type="ARBA" id="ARBA00023002"/>
    </source>
</evidence>
<dbReference type="PANTHER" id="PTHR43189">
    <property type="entry name" value="ZINC-TYPE ALCOHOL DEHYDROGENASE-LIKE PROTEIN C1198.01-RELATED"/>
    <property type="match status" value="1"/>
</dbReference>
<name>A0AAD4GQM0_ASPNN</name>
<keyword evidence="2" id="KW-0862">Zinc</keyword>
<dbReference type="Gene3D" id="3.90.180.10">
    <property type="entry name" value="Medium-chain alcohol dehydrogenases, catalytic domain"/>
    <property type="match status" value="1"/>
</dbReference>
<dbReference type="Pfam" id="PF00107">
    <property type="entry name" value="ADH_zinc_N"/>
    <property type="match status" value="1"/>
</dbReference>
<dbReference type="Proteomes" id="UP001194746">
    <property type="component" value="Unassembled WGS sequence"/>
</dbReference>
<evidence type="ECO:0000256" key="2">
    <source>
        <dbReference type="RuleBase" id="RU361277"/>
    </source>
</evidence>